<proteinExistence type="predicted"/>
<accession>A0A2U9C3W0</accession>
<sequence>MTMTPEDTHGKQDSPQGPPSQCLPQQGPSDSDNSTCSKPVSQIQSRHYGWHYSPIEMPPCIYYYPIISC</sequence>
<dbReference type="AlphaFoldDB" id="A0A2U9C3W0"/>
<evidence type="ECO:0000256" key="1">
    <source>
        <dbReference type="SAM" id="MobiDB-lite"/>
    </source>
</evidence>
<reference evidence="2 3" key="1">
    <citation type="submission" date="2017-12" db="EMBL/GenBank/DDBJ databases">
        <title>Integrating genomic resources of turbot (Scophthalmus maximus) in depth evaluation of genetic and physical mapping variation across individuals.</title>
        <authorList>
            <person name="Martinez P."/>
        </authorList>
    </citation>
    <scope>NUCLEOTIDE SEQUENCE [LARGE SCALE GENOMIC DNA]</scope>
</reference>
<name>A0A2U9C3W0_SCOMX</name>
<dbReference type="EMBL" id="CP026254">
    <property type="protein sequence ID" value="AWP11098.1"/>
    <property type="molecule type" value="Genomic_DNA"/>
</dbReference>
<dbReference type="Proteomes" id="UP000246464">
    <property type="component" value="Chromosome 12"/>
</dbReference>
<organism evidence="2 3">
    <name type="scientific">Scophthalmus maximus</name>
    <name type="common">Turbot</name>
    <name type="synonym">Psetta maxima</name>
    <dbReference type="NCBI Taxonomy" id="52904"/>
    <lineage>
        <taxon>Eukaryota</taxon>
        <taxon>Metazoa</taxon>
        <taxon>Chordata</taxon>
        <taxon>Craniata</taxon>
        <taxon>Vertebrata</taxon>
        <taxon>Euteleostomi</taxon>
        <taxon>Actinopterygii</taxon>
        <taxon>Neopterygii</taxon>
        <taxon>Teleostei</taxon>
        <taxon>Neoteleostei</taxon>
        <taxon>Acanthomorphata</taxon>
        <taxon>Carangaria</taxon>
        <taxon>Pleuronectiformes</taxon>
        <taxon>Pleuronectoidei</taxon>
        <taxon>Scophthalmidae</taxon>
        <taxon>Scophthalmus</taxon>
    </lineage>
</organism>
<evidence type="ECO:0000313" key="2">
    <source>
        <dbReference type="EMBL" id="AWP11098.1"/>
    </source>
</evidence>
<feature type="compositionally biased region" description="Basic and acidic residues" evidence="1">
    <location>
        <begin position="1"/>
        <end position="12"/>
    </location>
</feature>
<protein>
    <submittedName>
        <fullName evidence="2">Uncharacterized protein</fullName>
    </submittedName>
</protein>
<gene>
    <name evidence="2" type="ORF">SMAX5B_022635</name>
</gene>
<keyword evidence="3" id="KW-1185">Reference proteome</keyword>
<evidence type="ECO:0000313" key="3">
    <source>
        <dbReference type="Proteomes" id="UP000246464"/>
    </source>
</evidence>
<feature type="region of interest" description="Disordered" evidence="1">
    <location>
        <begin position="1"/>
        <end position="40"/>
    </location>
</feature>
<feature type="compositionally biased region" description="Polar residues" evidence="1">
    <location>
        <begin position="22"/>
        <end position="40"/>
    </location>
</feature>